<protein>
    <recommendedName>
        <fullName evidence="3">Secreted protein</fullName>
    </recommendedName>
</protein>
<dbReference type="Proteomes" id="UP001620514">
    <property type="component" value="Unassembled WGS sequence"/>
</dbReference>
<evidence type="ECO:0008006" key="3">
    <source>
        <dbReference type="Google" id="ProtNLM"/>
    </source>
</evidence>
<comment type="caution">
    <text evidence="1">The sequence shown here is derived from an EMBL/GenBank/DDBJ whole genome shotgun (WGS) entry which is preliminary data.</text>
</comment>
<name>A0ABW8MIT9_9BURK</name>
<organism evidence="1 2">
    <name type="scientific">Caballeronia udeis</name>
    <dbReference type="NCBI Taxonomy" id="1232866"/>
    <lineage>
        <taxon>Bacteria</taxon>
        <taxon>Pseudomonadati</taxon>
        <taxon>Pseudomonadota</taxon>
        <taxon>Betaproteobacteria</taxon>
        <taxon>Burkholderiales</taxon>
        <taxon>Burkholderiaceae</taxon>
        <taxon>Caballeronia</taxon>
    </lineage>
</organism>
<dbReference type="EMBL" id="JBIYDN010000009">
    <property type="protein sequence ID" value="MFK4443264.1"/>
    <property type="molecule type" value="Genomic_DNA"/>
</dbReference>
<proteinExistence type="predicted"/>
<keyword evidence="2" id="KW-1185">Reference proteome</keyword>
<evidence type="ECO:0000313" key="2">
    <source>
        <dbReference type="Proteomes" id="UP001620514"/>
    </source>
</evidence>
<sequence length="77" mass="9252">MREAVVVPWQLVLAREHWWRSVFMSVFARKRGSNIRGSSEHRAFGAPMNWNCTLWTLRVERLKRFLCFVSLSLWTKK</sequence>
<reference evidence="1 2" key="1">
    <citation type="submission" date="2024-10" db="EMBL/GenBank/DDBJ databases">
        <authorList>
            <person name="Deangelis K."/>
            <person name="Huntemann M."/>
            <person name="Clum A."/>
            <person name="Wang J."/>
            <person name="Palaniappan K."/>
            <person name="Ritter S."/>
            <person name="Chen I.-M."/>
            <person name="Stamatis D."/>
            <person name="Reddy T."/>
            <person name="O'Malley R."/>
            <person name="Daum C."/>
            <person name="Ng V."/>
            <person name="Ivanova N."/>
            <person name="Kyrpides N."/>
            <person name="Woyke T."/>
        </authorList>
    </citation>
    <scope>NUCLEOTIDE SEQUENCE [LARGE SCALE GENOMIC DNA]</scope>
    <source>
        <strain evidence="1 2">GAS97</strain>
    </source>
</reference>
<accession>A0ABW8MIT9</accession>
<gene>
    <name evidence="1" type="ORF">ABH943_003286</name>
</gene>
<evidence type="ECO:0000313" key="1">
    <source>
        <dbReference type="EMBL" id="MFK4443264.1"/>
    </source>
</evidence>
<reference evidence="1 2" key="2">
    <citation type="submission" date="2024-11" db="EMBL/GenBank/DDBJ databases">
        <title>Using genomics to understand microbial adaptation to soil warming.</title>
        <authorList>
            <person name="Deangelis K.M. PhD."/>
        </authorList>
    </citation>
    <scope>NUCLEOTIDE SEQUENCE [LARGE SCALE GENOMIC DNA]</scope>
    <source>
        <strain evidence="1 2">GAS97</strain>
    </source>
</reference>